<dbReference type="InterPro" id="IPR004629">
    <property type="entry name" value="WecG_TagA_CpsF"/>
</dbReference>
<dbReference type="RefSeq" id="WP_075083375.1">
    <property type="nucleotide sequence ID" value="NZ_CP042912.1"/>
</dbReference>
<dbReference type="KEGG" id="mff:MFFC18_31980"/>
<dbReference type="GO" id="GO:0047241">
    <property type="term" value="F:lipopolysaccharide N-acetylmannosaminouronosyltransferase activity"/>
    <property type="evidence" value="ECO:0007669"/>
    <property type="project" value="UniProtKB-EC"/>
</dbReference>
<dbReference type="PANTHER" id="PTHR34136:SF1">
    <property type="entry name" value="UDP-N-ACETYL-D-MANNOSAMINURONIC ACID TRANSFERASE"/>
    <property type="match status" value="1"/>
</dbReference>
<keyword evidence="2 3" id="KW-0808">Transferase</keyword>
<proteinExistence type="predicted"/>
<dbReference type="EMBL" id="CP042912">
    <property type="protein sequence ID" value="QEG23302.1"/>
    <property type="molecule type" value="Genomic_DNA"/>
</dbReference>
<keyword evidence="1 3" id="KW-0328">Glycosyltransferase</keyword>
<evidence type="ECO:0000313" key="4">
    <source>
        <dbReference type="Proteomes" id="UP000322214"/>
    </source>
</evidence>
<protein>
    <submittedName>
        <fullName evidence="3">UDP-N-acetyl-D-mannosaminuronic acid transferase</fullName>
        <ecNumber evidence="3">2.4.1.180</ecNumber>
    </submittedName>
</protein>
<dbReference type="OrthoDB" id="9771846at2"/>
<dbReference type="EC" id="2.4.1.180" evidence="3"/>
<dbReference type="PANTHER" id="PTHR34136">
    <property type="match status" value="1"/>
</dbReference>
<organism evidence="3 4">
    <name type="scientific">Mariniblastus fucicola</name>
    <dbReference type="NCBI Taxonomy" id="980251"/>
    <lineage>
        <taxon>Bacteria</taxon>
        <taxon>Pseudomonadati</taxon>
        <taxon>Planctomycetota</taxon>
        <taxon>Planctomycetia</taxon>
        <taxon>Pirellulales</taxon>
        <taxon>Pirellulaceae</taxon>
        <taxon>Mariniblastus</taxon>
    </lineage>
</organism>
<reference evidence="3 4" key="1">
    <citation type="submission" date="2019-08" db="EMBL/GenBank/DDBJ databases">
        <title>Deep-cultivation of Planctomycetes and their phenomic and genomic characterization uncovers novel biology.</title>
        <authorList>
            <person name="Wiegand S."/>
            <person name="Jogler M."/>
            <person name="Boedeker C."/>
            <person name="Pinto D."/>
            <person name="Vollmers J."/>
            <person name="Rivas-Marin E."/>
            <person name="Kohn T."/>
            <person name="Peeters S.H."/>
            <person name="Heuer A."/>
            <person name="Rast P."/>
            <person name="Oberbeckmann S."/>
            <person name="Bunk B."/>
            <person name="Jeske O."/>
            <person name="Meyerdierks A."/>
            <person name="Storesund J.E."/>
            <person name="Kallscheuer N."/>
            <person name="Luecker S."/>
            <person name="Lage O.M."/>
            <person name="Pohl T."/>
            <person name="Merkel B.J."/>
            <person name="Hornburger P."/>
            <person name="Mueller R.-W."/>
            <person name="Bruemmer F."/>
            <person name="Labrenz M."/>
            <person name="Spormann A.M."/>
            <person name="Op den Camp H."/>
            <person name="Overmann J."/>
            <person name="Amann R."/>
            <person name="Jetten M.S.M."/>
            <person name="Mascher T."/>
            <person name="Medema M.H."/>
            <person name="Devos D.P."/>
            <person name="Kaster A.-K."/>
            <person name="Ovreas L."/>
            <person name="Rohde M."/>
            <person name="Galperin M.Y."/>
            <person name="Jogler C."/>
        </authorList>
    </citation>
    <scope>NUCLEOTIDE SEQUENCE [LARGE SCALE GENOMIC DNA]</scope>
    <source>
        <strain evidence="3 4">FC18</strain>
    </source>
</reference>
<dbReference type="NCBIfam" id="TIGR00696">
    <property type="entry name" value="wecG_tagA_cpsF"/>
    <property type="match status" value="1"/>
</dbReference>
<dbReference type="CDD" id="cd06533">
    <property type="entry name" value="Glyco_transf_WecG_TagA"/>
    <property type="match status" value="1"/>
</dbReference>
<dbReference type="Pfam" id="PF03808">
    <property type="entry name" value="Glyco_tran_WecG"/>
    <property type="match status" value="1"/>
</dbReference>
<evidence type="ECO:0000313" key="3">
    <source>
        <dbReference type="EMBL" id="QEG23302.1"/>
    </source>
</evidence>
<dbReference type="Proteomes" id="UP000322214">
    <property type="component" value="Chromosome"/>
</dbReference>
<dbReference type="STRING" id="980251.GCA_001642875_00593"/>
<gene>
    <name evidence="3" type="primary">wecG</name>
    <name evidence="3" type="ORF">MFFC18_31980</name>
</gene>
<dbReference type="AlphaFoldDB" id="A0A5B9PED9"/>
<keyword evidence="4" id="KW-1185">Reference proteome</keyword>
<name>A0A5B9PED9_9BACT</name>
<accession>A0A5B9PED9</accession>
<evidence type="ECO:0000256" key="2">
    <source>
        <dbReference type="ARBA" id="ARBA00022679"/>
    </source>
</evidence>
<evidence type="ECO:0000256" key="1">
    <source>
        <dbReference type="ARBA" id="ARBA00022676"/>
    </source>
</evidence>
<sequence length="268" mass="29798">MIERGKHNLVGVNIHAVDYEAATSRIVDAAKNRTPLGVSALAVHGVMTGVMDNVHRHRLNQLELVVPDGQPVRWALNMIHGTKLKDRVYGPNLMLETCKAAAEEGISIFLFGGKQELLDDLSANLLKKYPDLKIAGVLPSKFRTVSAEEKQEIIETINASGAAITMVGLGCPRQEVWAYEFKGDLKMPVLAVGAAFNFHAGQLAQAPPIMQKYGLEWLFRFTKEPRRLFHRYMVLNPYYVSLVALQKLGLRKFDPQATETPTSEVLYG</sequence>